<evidence type="ECO:0000313" key="2">
    <source>
        <dbReference type="Proteomes" id="UP000735302"/>
    </source>
</evidence>
<reference evidence="1 2" key="1">
    <citation type="journal article" date="2021" name="Elife">
        <title>Chloroplast acquisition without the gene transfer in kleptoplastic sea slugs, Plakobranchus ocellatus.</title>
        <authorList>
            <person name="Maeda T."/>
            <person name="Takahashi S."/>
            <person name="Yoshida T."/>
            <person name="Shimamura S."/>
            <person name="Takaki Y."/>
            <person name="Nagai Y."/>
            <person name="Toyoda A."/>
            <person name="Suzuki Y."/>
            <person name="Arimoto A."/>
            <person name="Ishii H."/>
            <person name="Satoh N."/>
            <person name="Nishiyama T."/>
            <person name="Hasebe M."/>
            <person name="Maruyama T."/>
            <person name="Minagawa J."/>
            <person name="Obokata J."/>
            <person name="Shigenobu S."/>
        </authorList>
    </citation>
    <scope>NUCLEOTIDE SEQUENCE [LARGE SCALE GENOMIC DNA]</scope>
</reference>
<dbReference type="AlphaFoldDB" id="A0AAV3ZCF4"/>
<dbReference type="EMBL" id="BLXT01002219">
    <property type="protein sequence ID" value="GFN92156.1"/>
    <property type="molecule type" value="Genomic_DNA"/>
</dbReference>
<accession>A0AAV3ZCF4</accession>
<organism evidence="1 2">
    <name type="scientific">Plakobranchus ocellatus</name>
    <dbReference type="NCBI Taxonomy" id="259542"/>
    <lineage>
        <taxon>Eukaryota</taxon>
        <taxon>Metazoa</taxon>
        <taxon>Spiralia</taxon>
        <taxon>Lophotrochozoa</taxon>
        <taxon>Mollusca</taxon>
        <taxon>Gastropoda</taxon>
        <taxon>Heterobranchia</taxon>
        <taxon>Euthyneura</taxon>
        <taxon>Panpulmonata</taxon>
        <taxon>Sacoglossa</taxon>
        <taxon>Placobranchoidea</taxon>
        <taxon>Plakobranchidae</taxon>
        <taxon>Plakobranchus</taxon>
    </lineage>
</organism>
<proteinExistence type="predicted"/>
<keyword evidence="2" id="KW-1185">Reference proteome</keyword>
<comment type="caution">
    <text evidence="1">The sequence shown here is derived from an EMBL/GenBank/DDBJ whole genome shotgun (WGS) entry which is preliminary data.</text>
</comment>
<protein>
    <submittedName>
        <fullName evidence="1">Uncharacterized protein</fullName>
    </submittedName>
</protein>
<evidence type="ECO:0000313" key="1">
    <source>
        <dbReference type="EMBL" id="GFN92156.1"/>
    </source>
</evidence>
<name>A0AAV3ZCF4_9GAST</name>
<gene>
    <name evidence="1" type="ORF">PoB_001866200</name>
</gene>
<dbReference type="Proteomes" id="UP000735302">
    <property type="component" value="Unassembled WGS sequence"/>
</dbReference>
<sequence>MIPHAHYARASRLQNIILSSCKEALGQGRYTWRHNRVLQEPVLAICDAKGLPAQTKATAQGVVGTVASESAQRSAGTLLSQLRAPPPAPWPNEGPESLRSPCCALAIHKNQTTLFSSALAVSLAT</sequence>